<dbReference type="Pfam" id="PF12679">
    <property type="entry name" value="ABC2_membrane_2"/>
    <property type="match status" value="1"/>
</dbReference>
<feature type="transmembrane region" description="Helical" evidence="1">
    <location>
        <begin position="266"/>
        <end position="285"/>
    </location>
</feature>
<evidence type="ECO:0000313" key="3">
    <source>
        <dbReference type="Proteomes" id="UP000199651"/>
    </source>
</evidence>
<reference evidence="3" key="1">
    <citation type="submission" date="2016-10" db="EMBL/GenBank/DDBJ databases">
        <authorList>
            <person name="Varghese N."/>
            <person name="Submissions S."/>
        </authorList>
    </citation>
    <scope>NUCLEOTIDE SEQUENCE [LARGE SCALE GENOMIC DNA]</scope>
    <source>
        <strain evidence="3">IBRC-M 10655</strain>
    </source>
</reference>
<keyword evidence="1" id="KW-0472">Membrane</keyword>
<keyword evidence="3" id="KW-1185">Reference proteome</keyword>
<feature type="transmembrane region" description="Helical" evidence="1">
    <location>
        <begin position="212"/>
        <end position="234"/>
    </location>
</feature>
<evidence type="ECO:0000313" key="2">
    <source>
        <dbReference type="EMBL" id="SDP31706.1"/>
    </source>
</evidence>
<protein>
    <submittedName>
        <fullName evidence="2">ABC-2 type transport system permease protein</fullName>
    </submittedName>
</protein>
<accession>A0A1H0RRW4</accession>
<dbReference type="RefSeq" id="WP_228770027.1">
    <property type="nucleotide sequence ID" value="NZ_FNDV01000013.1"/>
</dbReference>
<evidence type="ECO:0000256" key="1">
    <source>
        <dbReference type="SAM" id="Phobius"/>
    </source>
</evidence>
<dbReference type="PANTHER" id="PTHR37305">
    <property type="entry name" value="INTEGRAL MEMBRANE PROTEIN-RELATED"/>
    <property type="match status" value="1"/>
</dbReference>
<dbReference type="GO" id="GO:0140359">
    <property type="term" value="F:ABC-type transporter activity"/>
    <property type="evidence" value="ECO:0007669"/>
    <property type="project" value="InterPro"/>
</dbReference>
<feature type="transmembrane region" description="Helical" evidence="1">
    <location>
        <begin position="130"/>
        <end position="163"/>
    </location>
</feature>
<gene>
    <name evidence="2" type="ORF">SAMN05192558_10876</name>
</gene>
<organism evidence="2 3">
    <name type="scientific">Actinokineospora alba</name>
    <dbReference type="NCBI Taxonomy" id="504798"/>
    <lineage>
        <taxon>Bacteria</taxon>
        <taxon>Bacillati</taxon>
        <taxon>Actinomycetota</taxon>
        <taxon>Actinomycetes</taxon>
        <taxon>Pseudonocardiales</taxon>
        <taxon>Pseudonocardiaceae</taxon>
        <taxon>Actinokineospora</taxon>
    </lineage>
</organism>
<dbReference type="GO" id="GO:0005886">
    <property type="term" value="C:plasma membrane"/>
    <property type="evidence" value="ECO:0007669"/>
    <property type="project" value="UniProtKB-SubCell"/>
</dbReference>
<feature type="transmembrane region" description="Helical" evidence="1">
    <location>
        <begin position="37"/>
        <end position="57"/>
    </location>
</feature>
<feature type="transmembrane region" description="Helical" evidence="1">
    <location>
        <begin position="85"/>
        <end position="109"/>
    </location>
</feature>
<keyword evidence="1" id="KW-1133">Transmembrane helix</keyword>
<feature type="transmembrane region" description="Helical" evidence="1">
    <location>
        <begin position="183"/>
        <end position="205"/>
    </location>
</feature>
<proteinExistence type="predicted"/>
<dbReference type="PANTHER" id="PTHR37305:SF1">
    <property type="entry name" value="MEMBRANE PROTEIN"/>
    <property type="match status" value="1"/>
</dbReference>
<sequence>MTAMTLGDIQRPDARRAPLGRLLRSELRMVLRRPRTLILIGLLALVPVIAGVGIWIATDAGANSGNSVEEGIAGLVDGNGLLLPVFALIIGLNMLLPLTGAMLAADALAGEAASGTMRTLLLAPVSRPRLLAVKAFGVATVTLFVVTLMAVTGTIAGVILLGGDGMMTMSGTTLPLGEALGRILLTVLLVTVQVWALAAVALAVSAWTEHPLIVVVVALGVVILSGVLSAIPALDWLDPVLMTTSWMSIPEVIRDPLPTGTLTEGVLRAACYIVIGYSLALSRMLSRDG</sequence>
<dbReference type="EMBL" id="FNJB01000008">
    <property type="protein sequence ID" value="SDP31706.1"/>
    <property type="molecule type" value="Genomic_DNA"/>
</dbReference>
<keyword evidence="1" id="KW-0812">Transmembrane</keyword>
<dbReference type="AlphaFoldDB" id="A0A1H0RRW4"/>
<name>A0A1H0RRW4_9PSEU</name>
<dbReference type="Proteomes" id="UP000199651">
    <property type="component" value="Unassembled WGS sequence"/>
</dbReference>
<dbReference type="STRING" id="504798.SAMN05421871_11376"/>